<reference evidence="1 2" key="1">
    <citation type="submission" date="2021-06" db="EMBL/GenBank/DDBJ databases">
        <authorList>
            <person name="Kallberg Y."/>
            <person name="Tangrot J."/>
            <person name="Rosling A."/>
        </authorList>
    </citation>
    <scope>NUCLEOTIDE SEQUENCE [LARGE SCALE GENOMIC DNA]</scope>
    <source>
        <strain evidence="1 2">120-4 pot B 10/14</strain>
    </source>
</reference>
<organism evidence="1 2">
    <name type="scientific">Gigaspora margarita</name>
    <dbReference type="NCBI Taxonomy" id="4874"/>
    <lineage>
        <taxon>Eukaryota</taxon>
        <taxon>Fungi</taxon>
        <taxon>Fungi incertae sedis</taxon>
        <taxon>Mucoromycota</taxon>
        <taxon>Glomeromycotina</taxon>
        <taxon>Glomeromycetes</taxon>
        <taxon>Diversisporales</taxon>
        <taxon>Gigasporaceae</taxon>
        <taxon>Gigaspora</taxon>
    </lineage>
</organism>
<gene>
    <name evidence="1" type="ORF">GMARGA_LOCUS36608</name>
</gene>
<name>A0ABN7WY48_GIGMA</name>
<comment type="caution">
    <text evidence="1">The sequence shown here is derived from an EMBL/GenBank/DDBJ whole genome shotgun (WGS) entry which is preliminary data.</text>
</comment>
<dbReference type="Proteomes" id="UP000789901">
    <property type="component" value="Unassembled WGS sequence"/>
</dbReference>
<feature type="non-terminal residue" evidence="1">
    <location>
        <position position="41"/>
    </location>
</feature>
<proteinExistence type="predicted"/>
<evidence type="ECO:0000313" key="2">
    <source>
        <dbReference type="Proteomes" id="UP000789901"/>
    </source>
</evidence>
<sequence>MFGRDSIILSAGFSSNRAHRRLSSVFIGIITKSFYERGNLD</sequence>
<dbReference type="EMBL" id="CAJVQB010072781">
    <property type="protein sequence ID" value="CAG8843560.1"/>
    <property type="molecule type" value="Genomic_DNA"/>
</dbReference>
<keyword evidence="2" id="KW-1185">Reference proteome</keyword>
<protein>
    <submittedName>
        <fullName evidence="1">15522_t:CDS:1</fullName>
    </submittedName>
</protein>
<evidence type="ECO:0000313" key="1">
    <source>
        <dbReference type="EMBL" id="CAG8843560.1"/>
    </source>
</evidence>
<accession>A0ABN7WY48</accession>